<comment type="caution">
    <text evidence="3">The sequence shown here is derived from an EMBL/GenBank/DDBJ whole genome shotgun (WGS) entry which is preliminary data.</text>
</comment>
<accession>A0ABR6W5P0</accession>
<dbReference type="SUPFAM" id="SSF52172">
    <property type="entry name" value="CheY-like"/>
    <property type="match status" value="1"/>
</dbReference>
<dbReference type="Gene3D" id="3.40.50.2300">
    <property type="match status" value="1"/>
</dbReference>
<evidence type="ECO:0000313" key="3">
    <source>
        <dbReference type="EMBL" id="MBC3791868.1"/>
    </source>
</evidence>
<keyword evidence="4" id="KW-1185">Reference proteome</keyword>
<dbReference type="InterPro" id="IPR052893">
    <property type="entry name" value="TCS_response_regulator"/>
</dbReference>
<name>A0ABR6W5P0_9BACT</name>
<dbReference type="SMART" id="SM00448">
    <property type="entry name" value="REC"/>
    <property type="match status" value="1"/>
</dbReference>
<dbReference type="InterPro" id="IPR011006">
    <property type="entry name" value="CheY-like_superfamily"/>
</dbReference>
<dbReference type="RefSeq" id="WP_186737651.1">
    <property type="nucleotide sequence ID" value="NZ_VFIA01000012.1"/>
</dbReference>
<gene>
    <name evidence="3" type="ORF">FH603_2376</name>
</gene>
<protein>
    <submittedName>
        <fullName evidence="3">CheY-like chemotaxis protein</fullName>
    </submittedName>
</protein>
<proteinExistence type="predicted"/>
<dbReference type="PROSITE" id="PS50110">
    <property type="entry name" value="RESPONSE_REGULATORY"/>
    <property type="match status" value="1"/>
</dbReference>
<evidence type="ECO:0000313" key="4">
    <source>
        <dbReference type="Proteomes" id="UP000700732"/>
    </source>
</evidence>
<dbReference type="EMBL" id="VFIA01000012">
    <property type="protein sequence ID" value="MBC3791868.1"/>
    <property type="molecule type" value="Genomic_DNA"/>
</dbReference>
<dbReference type="PANTHER" id="PTHR44520:SF2">
    <property type="entry name" value="RESPONSE REGULATOR RCP1"/>
    <property type="match status" value="1"/>
</dbReference>
<dbReference type="Pfam" id="PF00072">
    <property type="entry name" value="Response_reg"/>
    <property type="match status" value="1"/>
</dbReference>
<evidence type="ECO:0000256" key="1">
    <source>
        <dbReference type="PROSITE-ProRule" id="PRU00169"/>
    </source>
</evidence>
<feature type="modified residue" description="4-aspartylphosphate" evidence="1">
    <location>
        <position position="63"/>
    </location>
</feature>
<evidence type="ECO:0000259" key="2">
    <source>
        <dbReference type="PROSITE" id="PS50110"/>
    </source>
</evidence>
<keyword evidence="1" id="KW-0597">Phosphoprotein</keyword>
<organism evidence="3 4">
    <name type="scientific">Spirosoma utsteinense</name>
    <dbReference type="NCBI Taxonomy" id="2585773"/>
    <lineage>
        <taxon>Bacteria</taxon>
        <taxon>Pseudomonadati</taxon>
        <taxon>Bacteroidota</taxon>
        <taxon>Cytophagia</taxon>
        <taxon>Cytophagales</taxon>
        <taxon>Cytophagaceae</taxon>
        <taxon>Spirosoma</taxon>
    </lineage>
</organism>
<dbReference type="PANTHER" id="PTHR44520">
    <property type="entry name" value="RESPONSE REGULATOR RCP1-RELATED"/>
    <property type="match status" value="1"/>
</dbReference>
<reference evidence="3 4" key="1">
    <citation type="submission" date="2019-06" db="EMBL/GenBank/DDBJ databases">
        <title>Spirosoma utsteinense sp. nov. isolated from Antarctic ice-free soils.</title>
        <authorList>
            <person name="Tahon G."/>
        </authorList>
    </citation>
    <scope>NUCLEOTIDE SEQUENCE [LARGE SCALE GENOMIC DNA]</scope>
    <source>
        <strain evidence="3 4">LMG 31447</strain>
    </source>
</reference>
<sequence length="135" mass="15586">MINSSESLIYVVDDDEDEHCLLQTIFSRYHQDCRLKCFNNGAELFTQLTHQLDGRLPDLILLDLHMPVLNGYEVLQLLKKNSDWWSIPVVVRTLSESDSEVNRCHDLGSNAFVVKSANYRQLANSMSALRYMCFN</sequence>
<dbReference type="InterPro" id="IPR001789">
    <property type="entry name" value="Sig_transdc_resp-reg_receiver"/>
</dbReference>
<dbReference type="Proteomes" id="UP000700732">
    <property type="component" value="Unassembled WGS sequence"/>
</dbReference>
<feature type="domain" description="Response regulatory" evidence="2">
    <location>
        <begin position="8"/>
        <end position="130"/>
    </location>
</feature>